<comment type="subcellular location">
    <subcellularLocation>
        <location evidence="2">Membrane</location>
        <topology evidence="2">Multi-pass membrane protein</topology>
    </subcellularLocation>
</comment>
<feature type="transmembrane region" description="Helical" evidence="4">
    <location>
        <begin position="177"/>
        <end position="198"/>
    </location>
</feature>
<reference evidence="5" key="3">
    <citation type="journal article" date="2013" name="Nucleic Acids Res.">
        <title>The genome of Anopheles darlingi, the main neotropical malaria vector.</title>
        <authorList>
            <person name="Marinotti O."/>
            <person name="Cerqueira G.C."/>
            <person name="de Almeida L.G."/>
            <person name="Ferro M.I."/>
            <person name="Loreto E.L."/>
            <person name="Zaha A."/>
            <person name="Teixeira S.M."/>
            <person name="Wespiser A.R."/>
            <person name="Almeida E Silva A."/>
            <person name="Schlindwein A.D."/>
            <person name="Pacheco A.C."/>
            <person name="Silva A.L."/>
            <person name="Graveley B.R."/>
            <person name="Walenz B.P."/>
            <person name="Lima Bde A."/>
            <person name="Ribeiro C.A."/>
            <person name="Nunes-Silva C.G."/>
            <person name="de Carvalho C.R."/>
            <person name="Soares C.M."/>
            <person name="de Menezes C.B."/>
            <person name="Matiolli C."/>
            <person name="Caffrey D."/>
            <person name="Araujo D.A."/>
            <person name="de Oliveira D.M."/>
            <person name="Golenbock D."/>
            <person name="Grisard E.C."/>
            <person name="Fantinatti-Garboggini F."/>
            <person name="de Carvalho F.M."/>
            <person name="Barcellos F.G."/>
            <person name="Prosdocimi F."/>
            <person name="May G."/>
            <person name="Azevedo Junior G.M."/>
            <person name="Guimaraes G.M."/>
            <person name="Goldman G.H."/>
            <person name="Padilha I.Q."/>
            <person name="Batista Jda S."/>
            <person name="Ferro J.A."/>
            <person name="Ribeiro J.M."/>
            <person name="Fietto J.L."/>
            <person name="Dabbas K.M."/>
            <person name="Cerdeira L."/>
            <person name="Agnez-Lima L.F."/>
            <person name="Brocchi M."/>
            <person name="de Carvalho M.O."/>
            <person name="Teixeira Mde M."/>
            <person name="Diniz Maia Mde M."/>
            <person name="Goldman M.H."/>
            <person name="Cruz Schneider M.P."/>
            <person name="Felipe M.S."/>
            <person name="Hungria M."/>
            <person name="Nicolas M.F."/>
            <person name="Pereira M."/>
            <person name="Montes M.A."/>
            <person name="Cantao M.E."/>
            <person name="Vincentz M."/>
            <person name="Rafael M.S."/>
            <person name="Silverman N."/>
            <person name="Stoco P.H."/>
            <person name="Souza R.C."/>
            <person name="Vicentini R."/>
            <person name="Gazzinelli R.T."/>
            <person name="Neves Rde O."/>
            <person name="Silva R."/>
            <person name="Astolfi-Filho S."/>
            <person name="Maciel T.E."/>
            <person name="Urmenyi T.P."/>
            <person name="Tadei W.P."/>
            <person name="Camargo E.P."/>
            <person name="de Vasconcelos A.T."/>
        </authorList>
    </citation>
    <scope>NUCLEOTIDE SEQUENCE</scope>
</reference>
<dbReference type="VEuPathDB" id="VectorBase:ADAC003760"/>
<organism evidence="5">
    <name type="scientific">Anopheles darlingi</name>
    <name type="common">Mosquito</name>
    <dbReference type="NCBI Taxonomy" id="43151"/>
    <lineage>
        <taxon>Eukaryota</taxon>
        <taxon>Metazoa</taxon>
        <taxon>Ecdysozoa</taxon>
        <taxon>Arthropoda</taxon>
        <taxon>Hexapoda</taxon>
        <taxon>Insecta</taxon>
        <taxon>Pterygota</taxon>
        <taxon>Neoptera</taxon>
        <taxon>Endopterygota</taxon>
        <taxon>Diptera</taxon>
        <taxon>Nematocera</taxon>
        <taxon>Culicoidea</taxon>
        <taxon>Culicidae</taxon>
        <taxon>Anophelinae</taxon>
        <taxon>Anopheles</taxon>
    </lineage>
</organism>
<evidence type="ECO:0000313" key="5">
    <source>
        <dbReference type="EMBL" id="ETN64488.1"/>
    </source>
</evidence>
<keyword evidence="2" id="KW-0813">Transport</keyword>
<protein>
    <recommendedName>
        <fullName evidence="8">Thiamine transporter 1</fullName>
    </recommendedName>
</protein>
<dbReference type="EMBL" id="ADMH02000991">
    <property type="protein sequence ID" value="ETN64488.1"/>
    <property type="molecule type" value="Genomic_DNA"/>
</dbReference>
<dbReference type="Proteomes" id="UP000000673">
    <property type="component" value="Unassembled WGS sequence"/>
</dbReference>
<feature type="transmembrane region" description="Helical" evidence="4">
    <location>
        <begin position="406"/>
        <end position="430"/>
    </location>
</feature>
<feature type="compositionally biased region" description="Low complexity" evidence="3">
    <location>
        <begin position="247"/>
        <end position="263"/>
    </location>
</feature>
<dbReference type="PANTHER" id="PTHR10686:SF18">
    <property type="entry name" value="IP11787P-RELATED"/>
    <property type="match status" value="1"/>
</dbReference>
<evidence type="ECO:0008006" key="8">
    <source>
        <dbReference type="Google" id="ProtNLM"/>
    </source>
</evidence>
<keyword evidence="7" id="KW-1185">Reference proteome</keyword>
<dbReference type="EnsemblMetazoa" id="ADAC003760-RA">
    <property type="protein sequence ID" value="ADAC003760-PA"/>
    <property type="gene ID" value="ADAC003760"/>
</dbReference>
<feature type="transmembrane region" description="Helical" evidence="4">
    <location>
        <begin position="464"/>
        <end position="488"/>
    </location>
</feature>
<dbReference type="eggNOG" id="KOG3810">
    <property type="taxonomic scope" value="Eukaryota"/>
</dbReference>
<dbReference type="AlphaFoldDB" id="W5JMF9"/>
<evidence type="ECO:0000256" key="1">
    <source>
        <dbReference type="ARBA" id="ARBA00005773"/>
    </source>
</evidence>
<evidence type="ECO:0000256" key="2">
    <source>
        <dbReference type="PIRNR" id="PIRNR028739"/>
    </source>
</evidence>
<feature type="compositionally biased region" description="Low complexity" evidence="3">
    <location>
        <begin position="315"/>
        <end position="324"/>
    </location>
</feature>
<dbReference type="PANTHER" id="PTHR10686">
    <property type="entry name" value="FOLATE TRANSPORTER"/>
    <property type="match status" value="1"/>
</dbReference>
<dbReference type="VEuPathDB" id="VectorBase:ADAR2_007685"/>
<feature type="transmembrane region" description="Helical" evidence="4">
    <location>
        <begin position="537"/>
        <end position="559"/>
    </location>
</feature>
<feature type="transmembrane region" description="Helical" evidence="4">
    <location>
        <begin position="147"/>
        <end position="165"/>
    </location>
</feature>
<keyword evidence="4" id="KW-0812">Transmembrane</keyword>
<comment type="similarity">
    <text evidence="1 2">Belongs to the reduced folate carrier (RFC) transporter (TC 2.A.48) family.</text>
</comment>
<evidence type="ECO:0000313" key="7">
    <source>
        <dbReference type="Proteomes" id="UP000000673"/>
    </source>
</evidence>
<dbReference type="OMA" id="CYRCRPL"/>
<sequence length="573" mass="63289">MQPWLKVSLLLCVFGFFRELRPSEPFVTEFLSGEWRDIEPEQLNRDVYPIGTYSHLALLVFMFLLTDVLRYEPPSLLCLPIIFRSAGSIKFHETSLRRSNFARMDEQPEALEKKYKSIIIFSACVGIVIWSLLLWTETLAALQVVQVLYGTYMASEVAYYTYIYAKIDRDKYQQVTGNTRAAVLLGRFLSGVVSQVLISTGAMNVRDLNYITFGAQTFSLLWSFVLPPVKTSVYFYSSARDDAADQPPSTTTSTATTTAPTTTDEPRASDPEQHRGQTATTTPASQQQQDGHTEAPLATITTAAEKPEGQNRKPTTTAITSSSNNDDDDAARNSGLPPSPPSPPTRVTFSASRAVRLLGRHFVAAYRQLPVIQWSLWWSLAMAGFIQVQVYVQLLWHEIDEDQGTLFNGGAEALLTLLGAASAMVAGYVANRIFEQWALWILTVCSAVQGGLILYSGFATNIWVAYALYILFGAAYLFMITMASAIVAKYLEEDSFGLIFGINTFVAIGMQSLLTLATISERGLMLDPREQFKVYGGYFLVLAIIYLIAAIVSACLTCAANSKAKPPVTGDET</sequence>
<keyword evidence="2 4" id="KW-0472">Membrane</keyword>
<feature type="transmembrane region" description="Helical" evidence="4">
    <location>
        <begin position="210"/>
        <end position="229"/>
    </location>
</feature>
<reference evidence="5" key="2">
    <citation type="submission" date="2010-05" db="EMBL/GenBank/DDBJ databases">
        <authorList>
            <person name="Almeida L.G."/>
            <person name="Nicolas M.F."/>
            <person name="Souza R.C."/>
            <person name="Vasconcelos A.T.R."/>
        </authorList>
    </citation>
    <scope>NUCLEOTIDE SEQUENCE</scope>
</reference>
<feature type="region of interest" description="Disordered" evidence="3">
    <location>
        <begin position="241"/>
        <end position="348"/>
    </location>
</feature>
<gene>
    <name evidence="5" type="ORF">AND_003760</name>
</gene>
<proteinExistence type="inferred from homology"/>
<dbReference type="PIRSF" id="PIRSF028739">
    <property type="entry name" value="Folate_carrier"/>
    <property type="match status" value="1"/>
</dbReference>
<feature type="transmembrane region" description="Helical" evidence="4">
    <location>
        <begin position="376"/>
        <end position="394"/>
    </location>
</feature>
<dbReference type="Gene3D" id="1.20.1250.20">
    <property type="entry name" value="MFS general substrate transporter like domains"/>
    <property type="match status" value="1"/>
</dbReference>
<dbReference type="InterPro" id="IPR002666">
    <property type="entry name" value="Folate_carrier"/>
</dbReference>
<feature type="transmembrane region" description="Helical" evidence="4">
    <location>
        <begin position="495"/>
        <end position="517"/>
    </location>
</feature>
<accession>W5JMF9</accession>
<keyword evidence="4" id="KW-1133">Transmembrane helix</keyword>
<feature type="transmembrane region" description="Helical" evidence="4">
    <location>
        <begin position="118"/>
        <end position="135"/>
    </location>
</feature>
<dbReference type="HOGENOM" id="CLU_036909_0_1_1"/>
<feature type="transmembrane region" description="Helical" evidence="4">
    <location>
        <begin position="437"/>
        <end position="458"/>
    </location>
</feature>
<evidence type="ECO:0000256" key="4">
    <source>
        <dbReference type="SAM" id="Phobius"/>
    </source>
</evidence>
<feature type="compositionally biased region" description="Basic and acidic residues" evidence="3">
    <location>
        <begin position="264"/>
        <end position="275"/>
    </location>
</feature>
<feature type="compositionally biased region" description="Low complexity" evidence="3">
    <location>
        <begin position="277"/>
        <end position="289"/>
    </location>
</feature>
<reference evidence="5 7" key="1">
    <citation type="journal article" date="2010" name="BMC Genomics">
        <title>Combination of measures distinguishes pre-miRNAs from other stem-loops in the genome of the newly sequenced Anopheles darlingi.</title>
        <authorList>
            <person name="Mendes N.D."/>
            <person name="Freitas A.T."/>
            <person name="Vasconcelos A.T."/>
            <person name="Sagot M.F."/>
        </authorList>
    </citation>
    <scope>NUCLEOTIDE SEQUENCE</scope>
</reference>
<name>W5JMF9_ANODA</name>
<dbReference type="GO" id="GO:0005886">
    <property type="term" value="C:plasma membrane"/>
    <property type="evidence" value="ECO:0007669"/>
    <property type="project" value="UniProtKB-UniRule"/>
</dbReference>
<dbReference type="InterPro" id="IPR036259">
    <property type="entry name" value="MFS_trans_sf"/>
</dbReference>
<evidence type="ECO:0000256" key="3">
    <source>
        <dbReference type="SAM" id="MobiDB-lite"/>
    </source>
</evidence>
<dbReference type="Pfam" id="PF01770">
    <property type="entry name" value="Folate_carrier"/>
    <property type="match status" value="2"/>
</dbReference>
<reference evidence="6" key="4">
    <citation type="submission" date="2015-06" db="UniProtKB">
        <authorList>
            <consortium name="EnsemblMetazoa"/>
        </authorList>
    </citation>
    <scope>IDENTIFICATION</scope>
</reference>
<evidence type="ECO:0000313" key="6">
    <source>
        <dbReference type="EnsemblMetazoa" id="ADAC003760-PA"/>
    </source>
</evidence>
<dbReference type="GO" id="GO:0090482">
    <property type="term" value="F:vitamin transmembrane transporter activity"/>
    <property type="evidence" value="ECO:0007669"/>
    <property type="project" value="InterPro"/>
</dbReference>
<dbReference type="SUPFAM" id="SSF103473">
    <property type="entry name" value="MFS general substrate transporter"/>
    <property type="match status" value="1"/>
</dbReference>